<dbReference type="GeneID" id="85313963"/>
<dbReference type="PANTHER" id="PTHR42057:SF2">
    <property type="entry name" value="F-BOX DOMAIN PROTEIN (AFU_ORTHOLOGUE AFUA_4G00200)-RELATED"/>
    <property type="match status" value="1"/>
</dbReference>
<protein>
    <submittedName>
        <fullName evidence="2">Uncharacterized protein</fullName>
    </submittedName>
</protein>
<dbReference type="SUPFAM" id="SSF52047">
    <property type="entry name" value="RNI-like"/>
    <property type="match status" value="1"/>
</dbReference>
<feature type="signal peptide" evidence="1">
    <location>
        <begin position="1"/>
        <end position="17"/>
    </location>
</feature>
<dbReference type="RefSeq" id="XP_060277875.1">
    <property type="nucleotide sequence ID" value="XM_060430776.1"/>
</dbReference>
<dbReference type="AlphaFoldDB" id="A0AAJ0BRG6"/>
<evidence type="ECO:0000313" key="3">
    <source>
        <dbReference type="Proteomes" id="UP001244011"/>
    </source>
</evidence>
<comment type="caution">
    <text evidence="2">The sequence shown here is derived from an EMBL/GenBank/DDBJ whole genome shotgun (WGS) entry which is preliminary data.</text>
</comment>
<accession>A0AAJ0BRG6</accession>
<keyword evidence="1" id="KW-0732">Signal</keyword>
<organism evidence="2 3">
    <name type="scientific">Phialemonium atrogriseum</name>
    <dbReference type="NCBI Taxonomy" id="1093897"/>
    <lineage>
        <taxon>Eukaryota</taxon>
        <taxon>Fungi</taxon>
        <taxon>Dikarya</taxon>
        <taxon>Ascomycota</taxon>
        <taxon>Pezizomycotina</taxon>
        <taxon>Sordariomycetes</taxon>
        <taxon>Sordariomycetidae</taxon>
        <taxon>Cephalothecales</taxon>
        <taxon>Cephalothecaceae</taxon>
        <taxon>Phialemonium</taxon>
    </lineage>
</organism>
<gene>
    <name evidence="2" type="ORF">QBC33DRAFT_574750</name>
</gene>
<proteinExistence type="predicted"/>
<sequence>MRSFWPHLLSQWLELLANQLETLTLYWDNHWGLFPPMDLRKLHFTRLKSLSLGTYVFSLDEQLEWLLSHKTLEHLSFDSCAICSNWNIPDPPTSITSTTNSGLPSVGSPSLRPSTLKLGWASWAWSGSSNTIEDGRPTSRG</sequence>
<keyword evidence="3" id="KW-1185">Reference proteome</keyword>
<dbReference type="PANTHER" id="PTHR42057">
    <property type="entry name" value="F-BOX DOMAIN PROTEIN (AFU_ORTHOLOGUE AFUA_4G00200)"/>
    <property type="match status" value="1"/>
</dbReference>
<dbReference type="Proteomes" id="UP001244011">
    <property type="component" value="Unassembled WGS sequence"/>
</dbReference>
<reference evidence="2" key="1">
    <citation type="submission" date="2023-06" db="EMBL/GenBank/DDBJ databases">
        <title>Genome-scale phylogeny and comparative genomics of the fungal order Sordariales.</title>
        <authorList>
            <consortium name="Lawrence Berkeley National Laboratory"/>
            <person name="Hensen N."/>
            <person name="Bonometti L."/>
            <person name="Westerberg I."/>
            <person name="Brannstrom I.O."/>
            <person name="Guillou S."/>
            <person name="Cros-Aarteil S."/>
            <person name="Calhoun S."/>
            <person name="Haridas S."/>
            <person name="Kuo A."/>
            <person name="Mondo S."/>
            <person name="Pangilinan J."/>
            <person name="Riley R."/>
            <person name="Labutti K."/>
            <person name="Andreopoulos B."/>
            <person name="Lipzen A."/>
            <person name="Chen C."/>
            <person name="Yanf M."/>
            <person name="Daum C."/>
            <person name="Ng V."/>
            <person name="Clum A."/>
            <person name="Steindorff A."/>
            <person name="Ohm R."/>
            <person name="Martin F."/>
            <person name="Silar P."/>
            <person name="Natvig D."/>
            <person name="Lalanne C."/>
            <person name="Gautier V."/>
            <person name="Ament-Velasquez S.L."/>
            <person name="Kruys A."/>
            <person name="Hutchinson M.I."/>
            <person name="Powell A.J."/>
            <person name="Barry K."/>
            <person name="Miller A.N."/>
            <person name="Grigoriev I.V."/>
            <person name="Debuchy R."/>
            <person name="Gladieux P."/>
            <person name="Thoren M.H."/>
            <person name="Johannesson H."/>
        </authorList>
    </citation>
    <scope>NUCLEOTIDE SEQUENCE</scope>
    <source>
        <strain evidence="2">8032-3</strain>
    </source>
</reference>
<name>A0AAJ0BRG6_9PEZI</name>
<evidence type="ECO:0000313" key="2">
    <source>
        <dbReference type="EMBL" id="KAK1761662.1"/>
    </source>
</evidence>
<feature type="chain" id="PRO_5042517179" evidence="1">
    <location>
        <begin position="18"/>
        <end position="141"/>
    </location>
</feature>
<evidence type="ECO:0000256" key="1">
    <source>
        <dbReference type="SAM" id="SignalP"/>
    </source>
</evidence>
<dbReference type="EMBL" id="MU839057">
    <property type="protein sequence ID" value="KAK1761662.1"/>
    <property type="molecule type" value="Genomic_DNA"/>
</dbReference>